<evidence type="ECO:0000256" key="9">
    <source>
        <dbReference type="ARBA" id="ARBA00023317"/>
    </source>
</evidence>
<keyword evidence="3" id="KW-0068">Autocatalytic cleavage</keyword>
<evidence type="ECO:0000313" key="11">
    <source>
        <dbReference type="Proteomes" id="UP000179233"/>
    </source>
</evidence>
<dbReference type="EMBL" id="MHCJ01000003">
    <property type="protein sequence ID" value="OGY18265.1"/>
    <property type="molecule type" value="Genomic_DNA"/>
</dbReference>
<comment type="cofactor">
    <cofactor evidence="1">
        <name>pyruvate</name>
        <dbReference type="ChEBI" id="CHEBI:15361"/>
    </cofactor>
</comment>
<evidence type="ECO:0008006" key="12">
    <source>
        <dbReference type="Google" id="ProtNLM"/>
    </source>
</evidence>
<dbReference type="Pfam" id="PF02675">
    <property type="entry name" value="AdoMet_dc"/>
    <property type="match status" value="1"/>
</dbReference>
<dbReference type="SUPFAM" id="SSF56276">
    <property type="entry name" value="S-adenosylmethionine decarboxylase"/>
    <property type="match status" value="1"/>
</dbReference>
<dbReference type="GO" id="GO:0004014">
    <property type="term" value="F:adenosylmethionine decarboxylase activity"/>
    <property type="evidence" value="ECO:0007669"/>
    <property type="project" value="InterPro"/>
</dbReference>
<dbReference type="GO" id="GO:0005829">
    <property type="term" value="C:cytosol"/>
    <property type="evidence" value="ECO:0007669"/>
    <property type="project" value="TreeGrafter"/>
</dbReference>
<dbReference type="Gene3D" id="3.60.90.10">
    <property type="entry name" value="S-adenosylmethionine decarboxylase"/>
    <property type="match status" value="1"/>
</dbReference>
<evidence type="ECO:0000256" key="3">
    <source>
        <dbReference type="ARBA" id="ARBA00022813"/>
    </source>
</evidence>
<proteinExistence type="predicted"/>
<accession>A0A1G1VS72</accession>
<keyword evidence="8" id="KW-0704">Schiff base</keyword>
<evidence type="ECO:0000256" key="6">
    <source>
        <dbReference type="ARBA" id="ARBA00023145"/>
    </source>
</evidence>
<organism evidence="10 11">
    <name type="scientific">Candidatus Chisholmbacteria bacterium RIFCSPHIGHO2_01_FULL_52_32</name>
    <dbReference type="NCBI Taxonomy" id="1797591"/>
    <lineage>
        <taxon>Bacteria</taxon>
        <taxon>Candidatus Chisholmiibacteriota</taxon>
    </lineage>
</organism>
<sequence length="132" mass="15043">MTEQSTRVKGIRGDPQAPNVYQFSALAVVRDAIPDTEERVGEFAHGIIKGLHLTALQKSSFRFHPSGMTIVFILSQSHLAIHTWPEYRSVHIDLVSCVPLRKAEVLACFREVFRRFGIERFIFKTERMTTGI</sequence>
<dbReference type="InterPro" id="IPR003826">
    <property type="entry name" value="AdoMetDC_fam_prok"/>
</dbReference>
<dbReference type="Proteomes" id="UP000179233">
    <property type="component" value="Unassembled WGS sequence"/>
</dbReference>
<keyword evidence="4" id="KW-0745">Spermidine biosynthesis</keyword>
<gene>
    <name evidence="10" type="ORF">A2786_01965</name>
</gene>
<keyword evidence="2" id="KW-0210">Decarboxylase</keyword>
<evidence type="ECO:0000256" key="8">
    <source>
        <dbReference type="ARBA" id="ARBA00023270"/>
    </source>
</evidence>
<dbReference type="PANTHER" id="PTHR33866">
    <property type="entry name" value="S-ADENOSYLMETHIONINE DECARBOXYLASE PROENZYME"/>
    <property type="match status" value="1"/>
</dbReference>
<dbReference type="AlphaFoldDB" id="A0A1G1VS72"/>
<keyword evidence="6" id="KW-0865">Zymogen</keyword>
<comment type="caution">
    <text evidence="10">The sequence shown here is derived from an EMBL/GenBank/DDBJ whole genome shotgun (WGS) entry which is preliminary data.</text>
</comment>
<evidence type="ECO:0000313" key="10">
    <source>
        <dbReference type="EMBL" id="OGY18265.1"/>
    </source>
</evidence>
<keyword evidence="7" id="KW-0456">Lyase</keyword>
<protein>
    <recommendedName>
        <fullName evidence="12">S-adenosylmethionine decarboxylase proenzyme</fullName>
    </recommendedName>
</protein>
<name>A0A1G1VS72_9BACT</name>
<keyword evidence="5" id="KW-0620">Polyamine biosynthesis</keyword>
<evidence type="ECO:0000256" key="1">
    <source>
        <dbReference type="ARBA" id="ARBA00001928"/>
    </source>
</evidence>
<dbReference type="InterPro" id="IPR016067">
    <property type="entry name" value="S-AdoMet_deCO2ase_core"/>
</dbReference>
<dbReference type="PANTHER" id="PTHR33866:SF2">
    <property type="entry name" value="S-ADENOSYLMETHIONINE DECARBOXYLASE PROENZYME"/>
    <property type="match status" value="1"/>
</dbReference>
<keyword evidence="9" id="KW-0670">Pyruvate</keyword>
<dbReference type="GO" id="GO:0008295">
    <property type="term" value="P:spermidine biosynthetic process"/>
    <property type="evidence" value="ECO:0007669"/>
    <property type="project" value="UniProtKB-KW"/>
</dbReference>
<evidence type="ECO:0000256" key="5">
    <source>
        <dbReference type="ARBA" id="ARBA00023115"/>
    </source>
</evidence>
<evidence type="ECO:0000256" key="2">
    <source>
        <dbReference type="ARBA" id="ARBA00022793"/>
    </source>
</evidence>
<evidence type="ECO:0000256" key="7">
    <source>
        <dbReference type="ARBA" id="ARBA00023239"/>
    </source>
</evidence>
<evidence type="ECO:0000256" key="4">
    <source>
        <dbReference type="ARBA" id="ARBA00023066"/>
    </source>
</evidence>
<reference evidence="10 11" key="1">
    <citation type="journal article" date="2016" name="Nat. Commun.">
        <title>Thousands of microbial genomes shed light on interconnected biogeochemical processes in an aquifer system.</title>
        <authorList>
            <person name="Anantharaman K."/>
            <person name="Brown C.T."/>
            <person name="Hug L.A."/>
            <person name="Sharon I."/>
            <person name="Castelle C.J."/>
            <person name="Probst A.J."/>
            <person name="Thomas B.C."/>
            <person name="Singh A."/>
            <person name="Wilkins M.J."/>
            <person name="Karaoz U."/>
            <person name="Brodie E.L."/>
            <person name="Williams K.H."/>
            <person name="Hubbard S.S."/>
            <person name="Banfield J.F."/>
        </authorList>
    </citation>
    <scope>NUCLEOTIDE SEQUENCE [LARGE SCALE GENOMIC DNA]</scope>
</reference>